<dbReference type="EMBL" id="BPVZ01000070">
    <property type="protein sequence ID" value="GKV25911.1"/>
    <property type="molecule type" value="Genomic_DNA"/>
</dbReference>
<protein>
    <submittedName>
        <fullName evidence="1">Uncharacterized protein</fullName>
    </submittedName>
</protein>
<dbReference type="AlphaFoldDB" id="A0AAV5KMP3"/>
<evidence type="ECO:0000313" key="2">
    <source>
        <dbReference type="Proteomes" id="UP001054252"/>
    </source>
</evidence>
<accession>A0AAV5KMP3</accession>
<proteinExistence type="predicted"/>
<dbReference type="Proteomes" id="UP001054252">
    <property type="component" value="Unassembled WGS sequence"/>
</dbReference>
<sequence>MVLVVEEHWLLVKLLEEAIGPISCEEQVDILGGLLHRLKVPRWMRQAAWTILTMGCIL</sequence>
<reference evidence="1 2" key="1">
    <citation type="journal article" date="2021" name="Commun. Biol.">
        <title>The genome of Shorea leprosula (Dipterocarpaceae) highlights the ecological relevance of drought in aseasonal tropical rainforests.</title>
        <authorList>
            <person name="Ng K.K.S."/>
            <person name="Kobayashi M.J."/>
            <person name="Fawcett J.A."/>
            <person name="Hatakeyama M."/>
            <person name="Paape T."/>
            <person name="Ng C.H."/>
            <person name="Ang C.C."/>
            <person name="Tnah L.H."/>
            <person name="Lee C.T."/>
            <person name="Nishiyama T."/>
            <person name="Sese J."/>
            <person name="O'Brien M.J."/>
            <person name="Copetti D."/>
            <person name="Mohd Noor M.I."/>
            <person name="Ong R.C."/>
            <person name="Putra M."/>
            <person name="Sireger I.Z."/>
            <person name="Indrioko S."/>
            <person name="Kosugi Y."/>
            <person name="Izuno A."/>
            <person name="Isagi Y."/>
            <person name="Lee S.L."/>
            <person name="Shimizu K.K."/>
        </authorList>
    </citation>
    <scope>NUCLEOTIDE SEQUENCE [LARGE SCALE GENOMIC DNA]</scope>
    <source>
        <strain evidence="1">214</strain>
    </source>
</reference>
<organism evidence="1 2">
    <name type="scientific">Rubroshorea leprosula</name>
    <dbReference type="NCBI Taxonomy" id="152421"/>
    <lineage>
        <taxon>Eukaryota</taxon>
        <taxon>Viridiplantae</taxon>
        <taxon>Streptophyta</taxon>
        <taxon>Embryophyta</taxon>
        <taxon>Tracheophyta</taxon>
        <taxon>Spermatophyta</taxon>
        <taxon>Magnoliopsida</taxon>
        <taxon>eudicotyledons</taxon>
        <taxon>Gunneridae</taxon>
        <taxon>Pentapetalae</taxon>
        <taxon>rosids</taxon>
        <taxon>malvids</taxon>
        <taxon>Malvales</taxon>
        <taxon>Dipterocarpaceae</taxon>
        <taxon>Rubroshorea</taxon>
    </lineage>
</organism>
<comment type="caution">
    <text evidence="1">The sequence shown here is derived from an EMBL/GenBank/DDBJ whole genome shotgun (WGS) entry which is preliminary data.</text>
</comment>
<keyword evidence="2" id="KW-1185">Reference proteome</keyword>
<evidence type="ECO:0000313" key="1">
    <source>
        <dbReference type="EMBL" id="GKV25911.1"/>
    </source>
</evidence>
<gene>
    <name evidence="1" type="ORF">SLEP1_g35287</name>
</gene>
<name>A0AAV5KMP3_9ROSI</name>